<keyword evidence="5 11" id="KW-1133">Transmembrane helix</keyword>
<dbReference type="GO" id="GO:0062054">
    <property type="term" value="F:fluoride channel activity"/>
    <property type="evidence" value="ECO:0007669"/>
    <property type="project" value="UniProtKB-UniRule"/>
</dbReference>
<keyword evidence="4 11" id="KW-0812">Transmembrane</keyword>
<evidence type="ECO:0000256" key="8">
    <source>
        <dbReference type="ARBA" id="ARBA00023303"/>
    </source>
</evidence>
<proteinExistence type="inferred from homology"/>
<reference evidence="12" key="2">
    <citation type="submission" date="2021-04" db="EMBL/GenBank/DDBJ databases">
        <authorList>
            <person name="Gilroy R."/>
        </authorList>
    </citation>
    <scope>NUCLEOTIDE SEQUENCE</scope>
    <source>
        <strain evidence="12">ChiHjej11B10-19426</strain>
    </source>
</reference>
<dbReference type="PANTHER" id="PTHR28259:SF1">
    <property type="entry name" value="FLUORIDE EXPORT PROTEIN 1-RELATED"/>
    <property type="match status" value="1"/>
</dbReference>
<keyword evidence="11" id="KW-0915">Sodium</keyword>
<reference evidence="12" key="1">
    <citation type="journal article" date="2021" name="PeerJ">
        <title>Extensive microbial diversity within the chicken gut microbiome revealed by metagenomics and culture.</title>
        <authorList>
            <person name="Gilroy R."/>
            <person name="Ravi A."/>
            <person name="Getino M."/>
            <person name="Pursley I."/>
            <person name="Horton D.L."/>
            <person name="Alikhan N.F."/>
            <person name="Baker D."/>
            <person name="Gharbi K."/>
            <person name="Hall N."/>
            <person name="Watson M."/>
            <person name="Adriaenssens E.M."/>
            <person name="Foster-Nyarko E."/>
            <person name="Jarju S."/>
            <person name="Secka A."/>
            <person name="Antonio M."/>
            <person name="Oren A."/>
            <person name="Chaudhuri R.R."/>
            <person name="La Ragione R."/>
            <person name="Hildebrand F."/>
            <person name="Pallen M.J."/>
        </authorList>
    </citation>
    <scope>NUCLEOTIDE SEQUENCE</scope>
    <source>
        <strain evidence="12">ChiHjej11B10-19426</strain>
    </source>
</reference>
<keyword evidence="2 11" id="KW-1003">Cell membrane</keyword>
<evidence type="ECO:0000256" key="3">
    <source>
        <dbReference type="ARBA" id="ARBA00022519"/>
    </source>
</evidence>
<evidence type="ECO:0000256" key="2">
    <source>
        <dbReference type="ARBA" id="ARBA00022475"/>
    </source>
</evidence>
<dbReference type="Pfam" id="PF02537">
    <property type="entry name" value="CRCB"/>
    <property type="match status" value="1"/>
</dbReference>
<dbReference type="InterPro" id="IPR003691">
    <property type="entry name" value="FluC"/>
</dbReference>
<keyword evidence="6 11" id="KW-0406">Ion transport</keyword>
<dbReference type="GO" id="GO:0005886">
    <property type="term" value="C:plasma membrane"/>
    <property type="evidence" value="ECO:0007669"/>
    <property type="project" value="UniProtKB-SubCell"/>
</dbReference>
<feature type="binding site" evidence="11">
    <location>
        <position position="72"/>
    </location>
    <ligand>
        <name>Na(+)</name>
        <dbReference type="ChEBI" id="CHEBI:29101"/>
        <note>structural</note>
    </ligand>
</feature>
<evidence type="ECO:0000313" key="13">
    <source>
        <dbReference type="Proteomes" id="UP000824014"/>
    </source>
</evidence>
<comment type="caution">
    <text evidence="12">The sequence shown here is derived from an EMBL/GenBank/DDBJ whole genome shotgun (WGS) entry which is preliminary data.</text>
</comment>
<dbReference type="Proteomes" id="UP000824014">
    <property type="component" value="Unassembled WGS sequence"/>
</dbReference>
<evidence type="ECO:0000256" key="10">
    <source>
        <dbReference type="ARBA" id="ARBA00035585"/>
    </source>
</evidence>
<comment type="similarity">
    <text evidence="9 11">Belongs to the fluoride channel Fluc/FEX (TC 1.A.43) family.</text>
</comment>
<evidence type="ECO:0000256" key="9">
    <source>
        <dbReference type="ARBA" id="ARBA00035120"/>
    </source>
</evidence>
<keyword evidence="3" id="KW-0997">Cell inner membrane</keyword>
<evidence type="ECO:0000256" key="4">
    <source>
        <dbReference type="ARBA" id="ARBA00022692"/>
    </source>
</evidence>
<keyword evidence="7 11" id="KW-0472">Membrane</keyword>
<evidence type="ECO:0000256" key="7">
    <source>
        <dbReference type="ARBA" id="ARBA00023136"/>
    </source>
</evidence>
<name>A0A9D2DCM0_9BACT</name>
<dbReference type="EMBL" id="DXCC01000004">
    <property type="protein sequence ID" value="HIZ14561.1"/>
    <property type="molecule type" value="Genomic_DNA"/>
</dbReference>
<protein>
    <recommendedName>
        <fullName evidence="11">Fluoride-specific ion channel FluC</fullName>
    </recommendedName>
</protein>
<feature type="transmembrane region" description="Helical" evidence="11">
    <location>
        <begin position="33"/>
        <end position="57"/>
    </location>
</feature>
<comment type="function">
    <text evidence="11">Fluoride-specific ion channel. Important for reducing fluoride concentration in the cell, thus reducing its toxicity.</text>
</comment>
<dbReference type="AlphaFoldDB" id="A0A9D2DCM0"/>
<gene>
    <name evidence="11 12" type="primary">crcB</name>
    <name evidence="11" type="synonym">fluC</name>
    <name evidence="12" type="ORF">H9816_01405</name>
</gene>
<comment type="subcellular location">
    <subcellularLocation>
        <location evidence="1 11">Cell membrane</location>
        <topology evidence="1 11">Multi-pass membrane protein</topology>
    </subcellularLocation>
</comment>
<keyword evidence="8 11" id="KW-0407">Ion channel</keyword>
<accession>A0A9D2DCM0</accession>
<comment type="activity regulation">
    <text evidence="11">Na(+) is not transported, but it plays an essential structural role and its presence is essential for fluoride channel function.</text>
</comment>
<feature type="transmembrane region" description="Helical" evidence="11">
    <location>
        <begin position="64"/>
        <end position="82"/>
    </location>
</feature>
<comment type="catalytic activity">
    <reaction evidence="10">
        <text>fluoride(in) = fluoride(out)</text>
        <dbReference type="Rhea" id="RHEA:76159"/>
        <dbReference type="ChEBI" id="CHEBI:17051"/>
    </reaction>
    <physiologicalReaction direction="left-to-right" evidence="10">
        <dbReference type="Rhea" id="RHEA:76160"/>
    </physiologicalReaction>
</comment>
<evidence type="ECO:0000313" key="12">
    <source>
        <dbReference type="EMBL" id="HIZ14561.1"/>
    </source>
</evidence>
<feature type="binding site" evidence="11">
    <location>
        <position position="75"/>
    </location>
    <ligand>
        <name>Na(+)</name>
        <dbReference type="ChEBI" id="CHEBI:29101"/>
        <note>structural</note>
    </ligand>
</feature>
<dbReference type="GO" id="GO:0046872">
    <property type="term" value="F:metal ion binding"/>
    <property type="evidence" value="ECO:0007669"/>
    <property type="project" value="UniProtKB-KW"/>
</dbReference>
<evidence type="ECO:0000256" key="1">
    <source>
        <dbReference type="ARBA" id="ARBA00004651"/>
    </source>
</evidence>
<keyword evidence="11" id="KW-0813">Transport</keyword>
<dbReference type="NCBIfam" id="TIGR00494">
    <property type="entry name" value="crcB"/>
    <property type="match status" value="1"/>
</dbReference>
<organism evidence="12 13">
    <name type="scientific">Candidatus Tidjanibacter faecipullorum</name>
    <dbReference type="NCBI Taxonomy" id="2838766"/>
    <lineage>
        <taxon>Bacteria</taxon>
        <taxon>Pseudomonadati</taxon>
        <taxon>Bacteroidota</taxon>
        <taxon>Bacteroidia</taxon>
        <taxon>Bacteroidales</taxon>
        <taxon>Rikenellaceae</taxon>
        <taxon>Tidjanibacter</taxon>
    </lineage>
</organism>
<keyword evidence="11" id="KW-0479">Metal-binding</keyword>
<evidence type="ECO:0000256" key="11">
    <source>
        <dbReference type="HAMAP-Rule" id="MF_00454"/>
    </source>
</evidence>
<dbReference type="PANTHER" id="PTHR28259">
    <property type="entry name" value="FLUORIDE EXPORT PROTEIN 1-RELATED"/>
    <property type="match status" value="1"/>
</dbReference>
<dbReference type="GO" id="GO:0140114">
    <property type="term" value="P:cellular detoxification of fluoride"/>
    <property type="evidence" value="ECO:0007669"/>
    <property type="project" value="UniProtKB-UniRule"/>
</dbReference>
<evidence type="ECO:0000256" key="5">
    <source>
        <dbReference type="ARBA" id="ARBA00022989"/>
    </source>
</evidence>
<feature type="transmembrane region" description="Helical" evidence="11">
    <location>
        <begin position="94"/>
        <end position="119"/>
    </location>
</feature>
<dbReference type="HAMAP" id="MF_00454">
    <property type="entry name" value="FluC"/>
    <property type="match status" value="1"/>
</dbReference>
<sequence length="123" mass="12690">MFREVLLAGAGGFAGSALRFALSCALVPVAVRWGFPVGTLLVNAAGSFAIGLLWSALPAGSWQVLAVAGFCGGFTTFSTFSLESLRMLRDGDTALALAYMAGSAVVCVLLAWAGMAVAARWIR</sequence>
<evidence type="ECO:0000256" key="6">
    <source>
        <dbReference type="ARBA" id="ARBA00023065"/>
    </source>
</evidence>